<evidence type="ECO:0000313" key="2">
    <source>
        <dbReference type="Proteomes" id="UP001649230"/>
    </source>
</evidence>
<accession>A0ABY3SDQ4</accession>
<protein>
    <submittedName>
        <fullName evidence="1">YheC/YheD family protein</fullName>
    </submittedName>
</protein>
<gene>
    <name evidence="1" type="ORF">L0M14_20600</name>
</gene>
<dbReference type="RefSeq" id="WP_235118459.1">
    <property type="nucleotide sequence ID" value="NZ_CP090978.1"/>
</dbReference>
<dbReference type="SUPFAM" id="SSF56059">
    <property type="entry name" value="Glutathione synthetase ATP-binding domain-like"/>
    <property type="match status" value="1"/>
</dbReference>
<organism evidence="1 2">
    <name type="scientific">Paenibacillus hexagrammi</name>
    <dbReference type="NCBI Taxonomy" id="2908839"/>
    <lineage>
        <taxon>Bacteria</taxon>
        <taxon>Bacillati</taxon>
        <taxon>Bacillota</taxon>
        <taxon>Bacilli</taxon>
        <taxon>Bacillales</taxon>
        <taxon>Paenibacillaceae</taxon>
        <taxon>Paenibacillus</taxon>
    </lineage>
</organism>
<dbReference type="Pfam" id="PF14398">
    <property type="entry name" value="ATPgrasp_YheCD"/>
    <property type="match status" value="1"/>
</dbReference>
<proteinExistence type="predicted"/>
<dbReference type="Proteomes" id="UP001649230">
    <property type="component" value="Chromosome"/>
</dbReference>
<dbReference type="EMBL" id="CP090978">
    <property type="protein sequence ID" value="UJF32114.1"/>
    <property type="molecule type" value="Genomic_DNA"/>
</dbReference>
<sequence>MGEPYVGILVNDTLYEGIPQGKTNNEAISYYRDAAMQYGVIPAYFRIQDVISADTLKVTAIIQRGHICTLELIDLPKVIHNRAIYLDHRSYQIMESWIKRGILIFNRWNRYSKLLIHQLLMKDEVIRPHLPGTYPATLHNVKQMMQAYDSLIIKPTNSSIGRGVMKLDRIRTGWKLIYPKSMKLTNKTWNTMRFRKTVPTLLRTKISRRAYIVQQRLPLATYDGRPFDLRISVQRGAGGDWQITGIVAKVASRKLFLTNVAQGGAVMTLPAILAEEYPNLDAAQVCQQIADFSLRVARHLSRELPHMADMGLDIGITKDGYPLFIECNGKDQRYSFREAGMMEEWRATYYNPIAYAKYLLDGGTPVY</sequence>
<reference evidence="1 2" key="1">
    <citation type="journal article" date="2024" name="Int. J. Syst. Evol. Microbiol.">
        <title>Paenibacillus hexagrammi sp. nov., a novel bacterium isolated from the gut content of Hexagrammos agrammus.</title>
        <authorList>
            <person name="Jung H.K."/>
            <person name="Kim D.G."/>
            <person name="Zin H."/>
            <person name="Park J."/>
            <person name="Jung H."/>
            <person name="Kim Y.O."/>
            <person name="Kong H.J."/>
            <person name="Kim J.W."/>
            <person name="Kim Y.S."/>
        </authorList>
    </citation>
    <scope>NUCLEOTIDE SEQUENCE [LARGE SCALE GENOMIC DNA]</scope>
    <source>
        <strain evidence="1 2">YPD9-1</strain>
    </source>
</reference>
<name>A0ABY3SDQ4_9BACL</name>
<evidence type="ECO:0000313" key="1">
    <source>
        <dbReference type="EMBL" id="UJF32114.1"/>
    </source>
</evidence>
<dbReference type="InterPro" id="IPR026838">
    <property type="entry name" value="YheC/D"/>
</dbReference>
<keyword evidence="2" id="KW-1185">Reference proteome</keyword>
<dbReference type="Gene3D" id="3.30.470.20">
    <property type="entry name" value="ATP-grasp fold, B domain"/>
    <property type="match status" value="1"/>
</dbReference>